<dbReference type="AlphaFoldDB" id="A0A0R1VNL8"/>
<sequence length="238" mass="28096">MTIKISKTDPKTYTIYQNEKDLGTLKTYHNIYHDTCTYLNIKLETYTIDLPFSVIRQREEKPLAVLTESENKDLIQLLIRNGFKCKRRCFTPIFTKKDLKYPVNTFSVIYPFTQANSRYLECCGLLYQYYKDTHANVAPLTVNRSTFIKDAPTKTGFYSLNRNNRIENLVFTENNEIAYVCSLNRQSYQPFIQTVLNEIFSKFDEIFFEADDTDWAASILLNQFKFNKNESFNTYIYS</sequence>
<proteinExistence type="predicted"/>
<reference evidence="1 2" key="1">
    <citation type="journal article" date="2015" name="Genome Announc.">
        <title>Expanding the biotechnology potential of lactobacilli through comparative genomics of 213 strains and associated genera.</title>
        <authorList>
            <person name="Sun Z."/>
            <person name="Harris H.M."/>
            <person name="McCann A."/>
            <person name="Guo C."/>
            <person name="Argimon S."/>
            <person name="Zhang W."/>
            <person name="Yang X."/>
            <person name="Jeffery I.B."/>
            <person name="Cooney J.C."/>
            <person name="Kagawa T.F."/>
            <person name="Liu W."/>
            <person name="Song Y."/>
            <person name="Salvetti E."/>
            <person name="Wrobel A."/>
            <person name="Rasinkangas P."/>
            <person name="Parkhill J."/>
            <person name="Rea M.C."/>
            <person name="O'Sullivan O."/>
            <person name="Ritari J."/>
            <person name="Douillard F.P."/>
            <person name="Paul Ross R."/>
            <person name="Yang R."/>
            <person name="Briner A.E."/>
            <person name="Felis G.E."/>
            <person name="de Vos W.M."/>
            <person name="Barrangou R."/>
            <person name="Klaenhammer T.R."/>
            <person name="Caufield P.W."/>
            <person name="Cui Y."/>
            <person name="Zhang H."/>
            <person name="O'Toole P.W."/>
        </authorList>
    </citation>
    <scope>NUCLEOTIDE SEQUENCE [LARGE SCALE GENOMIC DNA]</scope>
    <source>
        <strain evidence="1 2">DSM 16761</strain>
    </source>
</reference>
<dbReference type="PATRIC" id="fig|1423767.3.peg.56"/>
<protein>
    <submittedName>
        <fullName evidence="1">GNAT family acetyltransferase</fullName>
    </submittedName>
</protein>
<dbReference type="GO" id="GO:0016740">
    <property type="term" value="F:transferase activity"/>
    <property type="evidence" value="ECO:0007669"/>
    <property type="project" value="UniProtKB-KW"/>
</dbReference>
<evidence type="ECO:0000313" key="2">
    <source>
        <dbReference type="Proteomes" id="UP000051307"/>
    </source>
</evidence>
<dbReference type="EMBL" id="AZFU01000011">
    <property type="protein sequence ID" value="KRM05355.1"/>
    <property type="molecule type" value="Genomic_DNA"/>
</dbReference>
<accession>A0A0R1VNL8</accession>
<dbReference type="eggNOG" id="ENOG5032SQP">
    <property type="taxonomic scope" value="Bacteria"/>
</dbReference>
<name>A0A0R1VNL8_9LACO</name>
<evidence type="ECO:0000313" key="1">
    <source>
        <dbReference type="EMBL" id="KRM05355.1"/>
    </source>
</evidence>
<organism evidence="1 2">
    <name type="scientific">Lactobacillus kitasatonis DSM 16761 = JCM 1039</name>
    <dbReference type="NCBI Taxonomy" id="1423767"/>
    <lineage>
        <taxon>Bacteria</taxon>
        <taxon>Bacillati</taxon>
        <taxon>Bacillota</taxon>
        <taxon>Bacilli</taxon>
        <taxon>Lactobacillales</taxon>
        <taxon>Lactobacillaceae</taxon>
        <taxon>Lactobacillus</taxon>
    </lineage>
</organism>
<gene>
    <name evidence="1" type="ORF">FC59_GL000049</name>
</gene>
<keyword evidence="1" id="KW-0808">Transferase</keyword>
<dbReference type="RefSeq" id="WP_236692561.1">
    <property type="nucleotide sequence ID" value="NZ_AZFU01000011.1"/>
</dbReference>
<comment type="caution">
    <text evidence="1">The sequence shown here is derived from an EMBL/GenBank/DDBJ whole genome shotgun (WGS) entry which is preliminary data.</text>
</comment>
<dbReference type="Proteomes" id="UP000051307">
    <property type="component" value="Unassembled WGS sequence"/>
</dbReference>